<dbReference type="EC" id="2.7.1.180" evidence="2"/>
<keyword evidence="8" id="KW-0460">Magnesium</keyword>
<evidence type="ECO:0000256" key="6">
    <source>
        <dbReference type="ARBA" id="ARBA00022723"/>
    </source>
</evidence>
<evidence type="ECO:0000256" key="9">
    <source>
        <dbReference type="ARBA" id="ARBA00031306"/>
    </source>
</evidence>
<protein>
    <recommendedName>
        <fullName evidence="3">FAD:protein FMN transferase</fullName>
        <ecNumber evidence="2">2.7.1.180</ecNumber>
    </recommendedName>
    <alternativeName>
        <fullName evidence="9">Flavin transferase</fullName>
    </alternativeName>
</protein>
<keyword evidence="6" id="KW-0479">Metal-binding</keyword>
<dbReference type="Proteomes" id="UP000776164">
    <property type="component" value="Unassembled WGS sequence"/>
</dbReference>
<keyword evidence="11" id="KW-0449">Lipoprotein</keyword>
<evidence type="ECO:0000256" key="1">
    <source>
        <dbReference type="ARBA" id="ARBA00001946"/>
    </source>
</evidence>
<comment type="cofactor">
    <cofactor evidence="1">
        <name>Mg(2+)</name>
        <dbReference type="ChEBI" id="CHEBI:18420"/>
    </cofactor>
</comment>
<keyword evidence="5" id="KW-0808">Transferase</keyword>
<accession>A0ABS2L1F0</accession>
<dbReference type="PANTHER" id="PTHR30040:SF2">
    <property type="entry name" value="FAD:PROTEIN FMN TRANSFERASE"/>
    <property type="match status" value="1"/>
</dbReference>
<dbReference type="PANTHER" id="PTHR30040">
    <property type="entry name" value="THIAMINE BIOSYNTHESIS LIPOPROTEIN APBE"/>
    <property type="match status" value="1"/>
</dbReference>
<sequence>MQHVFETMGTVVSLRFDEGSVARSILDDVEHVFRTADTTFSLYNPASELSRIARGELTLTHSSEAVRDAYERAVHWRNATGGAFTAHRPDGVIDLSGIVKALAIEAAGEILDAAGSAGWLLNAGGDVLARVGDTESGKNAWRVGIVDPLDRTVLLCSFELDETRAALATSGTAERGEHVWRTDARQSFSQVSVLAPDIVTADVLATAILSGGQQTSDLATEQFGVEVLTVDANGELLITPWLRNAVSTEPH</sequence>
<organism evidence="11 12">
    <name type="scientific">Subtercola frigoramans</name>
    <dbReference type="NCBI Taxonomy" id="120298"/>
    <lineage>
        <taxon>Bacteria</taxon>
        <taxon>Bacillati</taxon>
        <taxon>Actinomycetota</taxon>
        <taxon>Actinomycetes</taxon>
        <taxon>Micrococcales</taxon>
        <taxon>Microbacteriaceae</taxon>
        <taxon>Subtercola</taxon>
    </lineage>
</organism>
<proteinExistence type="predicted"/>
<evidence type="ECO:0000256" key="5">
    <source>
        <dbReference type="ARBA" id="ARBA00022679"/>
    </source>
</evidence>
<comment type="catalytic activity">
    <reaction evidence="10">
        <text>L-threonyl-[protein] + FAD = FMN-L-threonyl-[protein] + AMP + H(+)</text>
        <dbReference type="Rhea" id="RHEA:36847"/>
        <dbReference type="Rhea" id="RHEA-COMP:11060"/>
        <dbReference type="Rhea" id="RHEA-COMP:11061"/>
        <dbReference type="ChEBI" id="CHEBI:15378"/>
        <dbReference type="ChEBI" id="CHEBI:30013"/>
        <dbReference type="ChEBI" id="CHEBI:57692"/>
        <dbReference type="ChEBI" id="CHEBI:74257"/>
        <dbReference type="ChEBI" id="CHEBI:456215"/>
        <dbReference type="EC" id="2.7.1.180"/>
    </reaction>
</comment>
<name>A0ABS2L1F0_9MICO</name>
<keyword evidence="12" id="KW-1185">Reference proteome</keyword>
<evidence type="ECO:0000313" key="11">
    <source>
        <dbReference type="EMBL" id="MBM7470910.1"/>
    </source>
</evidence>
<dbReference type="RefSeq" id="WP_239518204.1">
    <property type="nucleotide sequence ID" value="NZ_BAAAHT010000018.1"/>
</dbReference>
<dbReference type="EMBL" id="JAFBBU010000001">
    <property type="protein sequence ID" value="MBM7470910.1"/>
    <property type="molecule type" value="Genomic_DNA"/>
</dbReference>
<dbReference type="InterPro" id="IPR003374">
    <property type="entry name" value="ApbE-like_sf"/>
</dbReference>
<evidence type="ECO:0000256" key="4">
    <source>
        <dbReference type="ARBA" id="ARBA00022630"/>
    </source>
</evidence>
<dbReference type="Gene3D" id="3.10.520.10">
    <property type="entry name" value="ApbE-like domains"/>
    <property type="match status" value="2"/>
</dbReference>
<gene>
    <name evidence="11" type="ORF">JOE66_000544</name>
</gene>
<evidence type="ECO:0000256" key="2">
    <source>
        <dbReference type="ARBA" id="ARBA00011955"/>
    </source>
</evidence>
<dbReference type="SUPFAM" id="SSF143631">
    <property type="entry name" value="ApbE-like"/>
    <property type="match status" value="1"/>
</dbReference>
<keyword evidence="7" id="KW-0274">FAD</keyword>
<dbReference type="InterPro" id="IPR024932">
    <property type="entry name" value="ApbE"/>
</dbReference>
<evidence type="ECO:0000313" key="12">
    <source>
        <dbReference type="Proteomes" id="UP000776164"/>
    </source>
</evidence>
<dbReference type="Pfam" id="PF02424">
    <property type="entry name" value="ApbE"/>
    <property type="match status" value="2"/>
</dbReference>
<keyword evidence="4" id="KW-0285">Flavoprotein</keyword>
<evidence type="ECO:0000256" key="8">
    <source>
        <dbReference type="ARBA" id="ARBA00022842"/>
    </source>
</evidence>
<comment type="caution">
    <text evidence="11">The sequence shown here is derived from an EMBL/GenBank/DDBJ whole genome shotgun (WGS) entry which is preliminary data.</text>
</comment>
<evidence type="ECO:0000256" key="3">
    <source>
        <dbReference type="ARBA" id="ARBA00016337"/>
    </source>
</evidence>
<reference evidence="11 12" key="1">
    <citation type="submission" date="2021-01" db="EMBL/GenBank/DDBJ databases">
        <title>Sequencing the genomes of 1000 actinobacteria strains.</title>
        <authorList>
            <person name="Klenk H.-P."/>
        </authorList>
    </citation>
    <scope>NUCLEOTIDE SEQUENCE [LARGE SCALE GENOMIC DNA]</scope>
    <source>
        <strain evidence="11 12">DSM 13057</strain>
    </source>
</reference>
<evidence type="ECO:0000256" key="10">
    <source>
        <dbReference type="ARBA" id="ARBA00048540"/>
    </source>
</evidence>
<evidence type="ECO:0000256" key="7">
    <source>
        <dbReference type="ARBA" id="ARBA00022827"/>
    </source>
</evidence>